<keyword evidence="2" id="KW-1185">Reference proteome</keyword>
<protein>
    <submittedName>
        <fullName evidence="1">Helix-hairpin-helix domain-containing protein</fullName>
    </submittedName>
</protein>
<gene>
    <name evidence="1" type="ORF">RV045_05895</name>
</gene>
<name>A0ACC6P142_9BURK</name>
<organism evidence="1 2">
    <name type="scientific">Amphibiibacter pelophylacis</name>
    <dbReference type="NCBI Taxonomy" id="1799477"/>
    <lineage>
        <taxon>Bacteria</taxon>
        <taxon>Pseudomonadati</taxon>
        <taxon>Pseudomonadota</taxon>
        <taxon>Betaproteobacteria</taxon>
        <taxon>Burkholderiales</taxon>
        <taxon>Sphaerotilaceae</taxon>
        <taxon>Amphibiibacter</taxon>
    </lineage>
</organism>
<comment type="caution">
    <text evidence="1">The sequence shown here is derived from an EMBL/GenBank/DDBJ whole genome shotgun (WGS) entry which is preliminary data.</text>
</comment>
<sequence>MANSALSFLRRLVLPAALVALTAGLIPSAWALDVNSATKSELDAIKGIGPKISQRIVTERKKSAFKDWADFQARVSGIGPKVAKDLQGQGLTVGGGMAMAAKPAAPAAPAAAAKPAAPAMAAKPAAPAAPAEAMKK</sequence>
<evidence type="ECO:0000313" key="2">
    <source>
        <dbReference type="Proteomes" id="UP001364695"/>
    </source>
</evidence>
<accession>A0ACC6P142</accession>
<dbReference type="Proteomes" id="UP001364695">
    <property type="component" value="Unassembled WGS sequence"/>
</dbReference>
<evidence type="ECO:0000313" key="1">
    <source>
        <dbReference type="EMBL" id="MEJ7137964.1"/>
    </source>
</evidence>
<reference evidence="1" key="1">
    <citation type="submission" date="2023-10" db="EMBL/GenBank/DDBJ databases">
        <title>Amphibacter perezi, gen. nov., sp. nov. a novel taxa of the family Comamonadaceae, class Betaproteobacteria isolated from the skin microbiota of Pelophylax perezi from different populations.</title>
        <authorList>
            <person name="Costa S."/>
            <person name="Proenca D.N."/>
            <person name="Lopes I."/>
            <person name="Morais P.V."/>
        </authorList>
    </citation>
    <scope>NUCLEOTIDE SEQUENCE</scope>
    <source>
        <strain evidence="1">SL12-8</strain>
    </source>
</reference>
<proteinExistence type="predicted"/>
<dbReference type="EMBL" id="JAWDIE010000007">
    <property type="protein sequence ID" value="MEJ7137964.1"/>
    <property type="molecule type" value="Genomic_DNA"/>
</dbReference>